<keyword evidence="5" id="KW-1185">Reference proteome</keyword>
<dbReference type="Pfam" id="PF12887">
    <property type="entry name" value="SICA_alpha"/>
    <property type="match status" value="1"/>
</dbReference>
<feature type="chain" id="PRO_5002343764" description="Schizont-infected cell agglutination extracellular alpha domain-containing protein" evidence="2">
    <location>
        <begin position="17"/>
        <end position="328"/>
    </location>
</feature>
<dbReference type="GeneID" id="24270891"/>
<sequence length="328" mass="36821">MGTVNLAHALAQWVLAAGIYKQEDYEEAVWKKTKDVMKEFVQYMQNDHITSYATACDNTGWEHPDYQDGHVYVPSNVGHKIICVLMVGALYYMNGWTAQERDRQKEDDINESIRQHLRCIIAHMFSEVLNESVCKSEWGTVYAWTIMDKTGQPGGVSGGFIQNGTCGRELFARLKIRKLELNEHVSKWLKGNSKLQHAIQKIKGHKLCTTPWRKEWNLEDILGNGTIEDTQALKIAPLVHELKTGIHDLLTEIGKQVDQDVQKRQQATKGKSANHGKHGQAANKPAIPDATATPPKEPEADVCSHDGSGSGSGDNHEWTVHCTKLWNT</sequence>
<organism evidence="4 5">
    <name type="scientific">Plasmodium fragile</name>
    <dbReference type="NCBI Taxonomy" id="5857"/>
    <lineage>
        <taxon>Eukaryota</taxon>
        <taxon>Sar</taxon>
        <taxon>Alveolata</taxon>
        <taxon>Apicomplexa</taxon>
        <taxon>Aconoidasida</taxon>
        <taxon>Haemosporida</taxon>
        <taxon>Plasmodiidae</taxon>
        <taxon>Plasmodium</taxon>
        <taxon>Plasmodium (Plasmodium)</taxon>
    </lineage>
</organism>
<evidence type="ECO:0000313" key="5">
    <source>
        <dbReference type="Proteomes" id="UP000054561"/>
    </source>
</evidence>
<dbReference type="RefSeq" id="XP_012338602.1">
    <property type="nucleotide sequence ID" value="XM_012483179.1"/>
</dbReference>
<protein>
    <recommendedName>
        <fullName evidence="3">Schizont-infected cell agglutination extracellular alpha domain-containing protein</fullName>
    </recommendedName>
</protein>
<dbReference type="VEuPathDB" id="PlasmoDB:AK88_05577"/>
<reference evidence="4 5" key="1">
    <citation type="submission" date="2014-03" db="EMBL/GenBank/DDBJ databases">
        <title>The Genome Sequence of Plasmodium fragile nilgiri.</title>
        <authorList>
            <consortium name="The Broad Institute Genomics Platform"/>
            <consortium name="The Broad Institute Genome Sequencing Center for Infectious Disease"/>
            <person name="Neafsey D."/>
            <person name="Duraisingh M."/>
            <person name="Young S.K."/>
            <person name="Zeng Q."/>
            <person name="Gargeya S."/>
            <person name="Abouelleil A."/>
            <person name="Alvarado L."/>
            <person name="Chapman S.B."/>
            <person name="Gainer-Dewar J."/>
            <person name="Goldberg J."/>
            <person name="Griggs A."/>
            <person name="Gujja S."/>
            <person name="Hansen M."/>
            <person name="Howarth C."/>
            <person name="Imamovic A."/>
            <person name="Larimer J."/>
            <person name="Pearson M."/>
            <person name="Poon T.W."/>
            <person name="Priest M."/>
            <person name="Roberts A."/>
            <person name="Saif S."/>
            <person name="Shea T."/>
            <person name="Sykes S."/>
            <person name="Wortman J."/>
            <person name="Nusbaum C."/>
            <person name="Birren B."/>
        </authorList>
    </citation>
    <scope>NUCLEOTIDE SEQUENCE [LARGE SCALE GENOMIC DNA]</scope>
    <source>
        <strain evidence="5">nilgiri</strain>
    </source>
</reference>
<keyword evidence="2" id="KW-0732">Signal</keyword>
<evidence type="ECO:0000313" key="4">
    <source>
        <dbReference type="EMBL" id="KJP84792.1"/>
    </source>
</evidence>
<proteinExistence type="predicted"/>
<evidence type="ECO:0000259" key="3">
    <source>
        <dbReference type="Pfam" id="PF12887"/>
    </source>
</evidence>
<dbReference type="EMBL" id="KQ001793">
    <property type="protein sequence ID" value="KJP84792.1"/>
    <property type="molecule type" value="Genomic_DNA"/>
</dbReference>
<dbReference type="InterPro" id="IPR024290">
    <property type="entry name" value="SICA_extracell_a"/>
</dbReference>
<name>A0A0D9QD95_PLAFR</name>
<dbReference type="Proteomes" id="UP000054561">
    <property type="component" value="Unassembled WGS sequence"/>
</dbReference>
<feature type="domain" description="Schizont-infected cell agglutination extracellular alpha" evidence="3">
    <location>
        <begin position="21"/>
        <end position="136"/>
    </location>
</feature>
<dbReference type="AlphaFoldDB" id="A0A0D9QD95"/>
<feature type="signal peptide" evidence="2">
    <location>
        <begin position="1"/>
        <end position="16"/>
    </location>
</feature>
<gene>
    <name evidence="4" type="ORF">AK88_05577</name>
</gene>
<accession>A0A0D9QD95</accession>
<evidence type="ECO:0000256" key="1">
    <source>
        <dbReference type="SAM" id="MobiDB-lite"/>
    </source>
</evidence>
<feature type="region of interest" description="Disordered" evidence="1">
    <location>
        <begin position="260"/>
        <end position="317"/>
    </location>
</feature>
<evidence type="ECO:0000256" key="2">
    <source>
        <dbReference type="SAM" id="SignalP"/>
    </source>
</evidence>